<evidence type="ECO:0000259" key="4">
    <source>
        <dbReference type="Pfam" id="PF00501"/>
    </source>
</evidence>
<feature type="domain" description="AMP-dependent synthetase/ligase" evidence="4">
    <location>
        <begin position="29"/>
        <end position="309"/>
    </location>
</feature>
<reference evidence="5" key="2">
    <citation type="submission" date="2017-06" db="EMBL/GenBank/DDBJ databases">
        <title>WGS assembly of Brachypodium distachyon.</title>
        <authorList>
            <consortium name="The International Brachypodium Initiative"/>
            <person name="Lucas S."/>
            <person name="Harmon-Smith M."/>
            <person name="Lail K."/>
            <person name="Tice H."/>
            <person name="Grimwood J."/>
            <person name="Bruce D."/>
            <person name="Barry K."/>
            <person name="Shu S."/>
            <person name="Lindquist E."/>
            <person name="Wang M."/>
            <person name="Pitluck S."/>
            <person name="Vogel J.P."/>
            <person name="Garvin D.F."/>
            <person name="Mockler T.C."/>
            <person name="Schmutz J."/>
            <person name="Rokhsar D."/>
            <person name="Bevan M.W."/>
        </authorList>
    </citation>
    <scope>NUCLEOTIDE SEQUENCE</scope>
    <source>
        <strain evidence="5">Bd21</strain>
    </source>
</reference>
<proteinExistence type="predicted"/>
<dbReference type="EMBL" id="CM000882">
    <property type="protein sequence ID" value="PNT69466.1"/>
    <property type="molecule type" value="Genomic_DNA"/>
</dbReference>
<dbReference type="PANTHER" id="PTHR24096">
    <property type="entry name" value="LONG-CHAIN-FATTY-ACID--COA LIGASE"/>
    <property type="match status" value="1"/>
</dbReference>
<dbReference type="GO" id="GO:0005524">
    <property type="term" value="F:ATP binding"/>
    <property type="evidence" value="ECO:0007669"/>
    <property type="project" value="UniProtKB-KW"/>
</dbReference>
<keyword evidence="3" id="KW-0067">ATP-binding</keyword>
<dbReference type="InParanoid" id="A0A2K2D5D1"/>
<dbReference type="InterPro" id="IPR000873">
    <property type="entry name" value="AMP-dep_synth/lig_dom"/>
</dbReference>
<keyword evidence="7" id="KW-1185">Reference proteome</keyword>
<dbReference type="AlphaFoldDB" id="A0A2K2D5D1"/>
<keyword evidence="2" id="KW-0547">Nucleotide-binding</keyword>
<dbReference type="OrthoDB" id="689584at2759"/>
<dbReference type="Gramene" id="PNT69466">
    <property type="protein sequence ID" value="PNT69466"/>
    <property type="gene ID" value="BRADI_3g56045v3"/>
</dbReference>
<evidence type="ECO:0000256" key="2">
    <source>
        <dbReference type="ARBA" id="ARBA00022741"/>
    </source>
</evidence>
<dbReference type="STRING" id="15368.A0A2K2D5D1"/>
<dbReference type="SUPFAM" id="SSF56801">
    <property type="entry name" value="Acetyl-CoA synthetase-like"/>
    <property type="match status" value="1"/>
</dbReference>
<dbReference type="Pfam" id="PF00501">
    <property type="entry name" value="AMP-binding"/>
    <property type="match status" value="1"/>
</dbReference>
<accession>A0A2K2D5D1</accession>
<evidence type="ECO:0000313" key="7">
    <source>
        <dbReference type="Proteomes" id="UP000008810"/>
    </source>
</evidence>
<name>A0A2K2D5D1_BRADI</name>
<dbReference type="GO" id="GO:0016405">
    <property type="term" value="F:CoA-ligase activity"/>
    <property type="evidence" value="ECO:0000318"/>
    <property type="project" value="GO_Central"/>
</dbReference>
<dbReference type="GO" id="GO:0016878">
    <property type="term" value="F:acid-thiol ligase activity"/>
    <property type="evidence" value="ECO:0007669"/>
    <property type="project" value="UniProtKB-ARBA"/>
</dbReference>
<dbReference type="Proteomes" id="UP000008810">
    <property type="component" value="Chromosome 3"/>
</dbReference>
<protein>
    <recommendedName>
        <fullName evidence="4">AMP-dependent synthetase/ligase domain-containing protein</fullName>
    </recommendedName>
</protein>
<evidence type="ECO:0000313" key="5">
    <source>
        <dbReference type="EMBL" id="PNT69466.1"/>
    </source>
</evidence>
<dbReference type="EnsemblPlants" id="PNT69466">
    <property type="protein sequence ID" value="PNT69466"/>
    <property type="gene ID" value="BRADI_3g56045v3"/>
</dbReference>
<evidence type="ECO:0000256" key="3">
    <source>
        <dbReference type="ARBA" id="ARBA00022840"/>
    </source>
</evidence>
<keyword evidence="1" id="KW-0436">Ligase</keyword>
<evidence type="ECO:0000256" key="1">
    <source>
        <dbReference type="ARBA" id="ARBA00022598"/>
    </source>
</evidence>
<sequence length="408" mass="41176">MEAETTTTTTPFGFESGDAAAFVLSRTADAAEAGDRAAFVDAATGREITFAGLRRAALSLAAGLRLGLGLRRGDAVLLVLDEAGGDQLLVPPIILGVLAAGGVVVVAAADAAVAHGSGAAMVVAAPEAGKKVAAAVGAPLLLISQSPDPRTLSAEELMDGGDPTALVHDAAAAPWDVAIVVHSSASKTKKAVLTHADLIAAMAGSSPGEGRVCLACLPTWGAGTGVPGVLPLLALGLPAAGVTTAVAVHGATDVVATPEAAAALVAPMASQGKLATLRRVTLVAQAPLAEEASKAFRRRLAWVEVTEMFDAPEMGTEVKSEEQQQVVAPAELGPLLLVQPEAPATAAAIQQNSKKTDQMAATNEATSLVPPLKKIQKSVFGDILTKSITAKILRRHPVACDKQAVSKL</sequence>
<organism evidence="5">
    <name type="scientific">Brachypodium distachyon</name>
    <name type="common">Purple false brome</name>
    <name type="synonym">Trachynia distachya</name>
    <dbReference type="NCBI Taxonomy" id="15368"/>
    <lineage>
        <taxon>Eukaryota</taxon>
        <taxon>Viridiplantae</taxon>
        <taxon>Streptophyta</taxon>
        <taxon>Embryophyta</taxon>
        <taxon>Tracheophyta</taxon>
        <taxon>Spermatophyta</taxon>
        <taxon>Magnoliopsida</taxon>
        <taxon>Liliopsida</taxon>
        <taxon>Poales</taxon>
        <taxon>Poaceae</taxon>
        <taxon>BOP clade</taxon>
        <taxon>Pooideae</taxon>
        <taxon>Stipodae</taxon>
        <taxon>Brachypodieae</taxon>
        <taxon>Brachypodium</taxon>
    </lineage>
</organism>
<dbReference type="Gene3D" id="3.40.50.12780">
    <property type="entry name" value="N-terminal domain of ligase-like"/>
    <property type="match status" value="1"/>
</dbReference>
<dbReference type="InterPro" id="IPR042099">
    <property type="entry name" value="ANL_N_sf"/>
</dbReference>
<reference evidence="6" key="3">
    <citation type="submission" date="2018-08" db="UniProtKB">
        <authorList>
            <consortium name="EnsemblPlants"/>
        </authorList>
    </citation>
    <scope>IDENTIFICATION</scope>
    <source>
        <strain evidence="6">cv. Bd21</strain>
    </source>
</reference>
<gene>
    <name evidence="5" type="ORF">BRADI_3g56045v3</name>
</gene>
<evidence type="ECO:0000313" key="6">
    <source>
        <dbReference type="EnsemblPlants" id="PNT69466"/>
    </source>
</evidence>
<dbReference type="PANTHER" id="PTHR24096:SF410">
    <property type="entry name" value="AMP-DEPENDENT SYNTHETASE_LIGASE DOMAIN-CONTAINING PROTEIN"/>
    <property type="match status" value="1"/>
</dbReference>
<reference evidence="5 6" key="1">
    <citation type="journal article" date="2010" name="Nature">
        <title>Genome sequencing and analysis of the model grass Brachypodium distachyon.</title>
        <authorList>
            <consortium name="International Brachypodium Initiative"/>
        </authorList>
    </citation>
    <scope>NUCLEOTIDE SEQUENCE [LARGE SCALE GENOMIC DNA]</scope>
    <source>
        <strain evidence="5 6">Bd21</strain>
    </source>
</reference>